<dbReference type="PANTHER" id="PTHR30328:SF54">
    <property type="entry name" value="HTH-TYPE TRANSCRIPTIONAL REPRESSOR SCO4008"/>
    <property type="match status" value="1"/>
</dbReference>
<evidence type="ECO:0000256" key="1">
    <source>
        <dbReference type="ARBA" id="ARBA00023125"/>
    </source>
</evidence>
<keyword evidence="1 2" id="KW-0238">DNA-binding</keyword>
<dbReference type="EMBL" id="JAAVLN010000003">
    <property type="protein sequence ID" value="NKC04867.1"/>
    <property type="molecule type" value="Genomic_DNA"/>
</dbReference>
<dbReference type="Proteomes" id="UP000704467">
    <property type="component" value="Unassembled WGS sequence"/>
</dbReference>
<protein>
    <submittedName>
        <fullName evidence="5">TetR family transcriptional regulator</fullName>
    </submittedName>
</protein>
<feature type="region of interest" description="Disordered" evidence="3">
    <location>
        <begin position="1"/>
        <end position="23"/>
    </location>
</feature>
<dbReference type="Pfam" id="PF00440">
    <property type="entry name" value="TetR_N"/>
    <property type="match status" value="1"/>
</dbReference>
<keyword evidence="6" id="KW-1185">Reference proteome</keyword>
<dbReference type="InterPro" id="IPR036271">
    <property type="entry name" value="Tet_transcr_reg_TetR-rel_C_sf"/>
</dbReference>
<evidence type="ECO:0000256" key="2">
    <source>
        <dbReference type="PROSITE-ProRule" id="PRU00335"/>
    </source>
</evidence>
<sequence length="246" mass="27434">MTNADTMPTQNTLDPGIDPGQRSPEKRRRLLLESAIAEFSTHGIGGARVDRIAQRANSNKAMVYHYFGSKEELYLAAMEHLYVGIRSAEEQLHLDPADPIGAMKALISFTFRYYIDNPAFVRMINTENLHGAVHLQAAADMEGLNSAIVNRVSTIIESGVAKGLFRHVDPLDLYISISALGFTYVSNRHTLKVLFGRELLAEDAIDARLQTMTEMILRFIAVDEHQIIPPLSGNAQWSVLFRHEAT</sequence>
<accession>A0ABX1DTG8</accession>
<reference evidence="5 6" key="1">
    <citation type="submission" date="2020-03" db="EMBL/GenBank/DDBJ databases">
        <title>Whole genome sequencing of clinical and environmental type strains of Ochrobactrum.</title>
        <authorList>
            <person name="Dharne M."/>
        </authorList>
    </citation>
    <scope>NUCLEOTIDE SEQUENCE [LARGE SCALE GENOMIC DNA]</scope>
    <source>
        <strain evidence="5 6">CIP 109452</strain>
    </source>
</reference>
<feature type="compositionally biased region" description="Polar residues" evidence="3">
    <location>
        <begin position="1"/>
        <end position="13"/>
    </location>
</feature>
<feature type="domain" description="HTH tetR-type" evidence="4">
    <location>
        <begin position="25"/>
        <end position="85"/>
    </location>
</feature>
<dbReference type="SUPFAM" id="SSF46689">
    <property type="entry name" value="Homeodomain-like"/>
    <property type="match status" value="1"/>
</dbReference>
<dbReference type="InterPro" id="IPR041474">
    <property type="entry name" value="NicS_C"/>
</dbReference>
<comment type="caution">
    <text evidence="5">The sequence shown here is derived from an EMBL/GenBank/DDBJ whole genome shotgun (WGS) entry which is preliminary data.</text>
</comment>
<proteinExistence type="predicted"/>
<evidence type="ECO:0000313" key="6">
    <source>
        <dbReference type="Proteomes" id="UP000704467"/>
    </source>
</evidence>
<dbReference type="Gene3D" id="1.10.357.10">
    <property type="entry name" value="Tetracycline Repressor, domain 2"/>
    <property type="match status" value="1"/>
</dbReference>
<dbReference type="PRINTS" id="PR00455">
    <property type="entry name" value="HTHTETR"/>
</dbReference>
<gene>
    <name evidence="5" type="ORF">HED55_21765</name>
</gene>
<name>A0ABX1DTG8_9HYPH</name>
<organism evidence="5 6">
    <name type="scientific">Brucella haematophila</name>
    <dbReference type="NCBI Taxonomy" id="419474"/>
    <lineage>
        <taxon>Bacteria</taxon>
        <taxon>Pseudomonadati</taxon>
        <taxon>Pseudomonadota</taxon>
        <taxon>Alphaproteobacteria</taxon>
        <taxon>Hyphomicrobiales</taxon>
        <taxon>Brucellaceae</taxon>
        <taxon>Brucella/Ochrobactrum group</taxon>
        <taxon>Brucella</taxon>
    </lineage>
</organism>
<evidence type="ECO:0000313" key="5">
    <source>
        <dbReference type="EMBL" id="NKC04867.1"/>
    </source>
</evidence>
<dbReference type="PROSITE" id="PS50977">
    <property type="entry name" value="HTH_TETR_2"/>
    <property type="match status" value="1"/>
</dbReference>
<dbReference type="InterPro" id="IPR009057">
    <property type="entry name" value="Homeodomain-like_sf"/>
</dbReference>
<dbReference type="Pfam" id="PF17938">
    <property type="entry name" value="TetR_C_29"/>
    <property type="match status" value="1"/>
</dbReference>
<feature type="DNA-binding region" description="H-T-H motif" evidence="2">
    <location>
        <begin position="48"/>
        <end position="67"/>
    </location>
</feature>
<dbReference type="PANTHER" id="PTHR30328">
    <property type="entry name" value="TRANSCRIPTIONAL REPRESSOR"/>
    <property type="match status" value="1"/>
</dbReference>
<evidence type="ECO:0000256" key="3">
    <source>
        <dbReference type="SAM" id="MobiDB-lite"/>
    </source>
</evidence>
<dbReference type="SUPFAM" id="SSF48498">
    <property type="entry name" value="Tetracyclin repressor-like, C-terminal domain"/>
    <property type="match status" value="1"/>
</dbReference>
<dbReference type="InterPro" id="IPR050109">
    <property type="entry name" value="HTH-type_TetR-like_transc_reg"/>
</dbReference>
<dbReference type="InterPro" id="IPR001647">
    <property type="entry name" value="HTH_TetR"/>
</dbReference>
<evidence type="ECO:0000259" key="4">
    <source>
        <dbReference type="PROSITE" id="PS50977"/>
    </source>
</evidence>